<comment type="similarity">
    <text evidence="1">Belongs to the ROK (NagC/XylR) family.</text>
</comment>
<evidence type="ECO:0000256" key="1">
    <source>
        <dbReference type="ARBA" id="ARBA00006479"/>
    </source>
</evidence>
<accession>A0A1F6CMY8</accession>
<reference evidence="2 3" key="1">
    <citation type="journal article" date="2016" name="Nat. Commun.">
        <title>Thousands of microbial genomes shed light on interconnected biogeochemical processes in an aquifer system.</title>
        <authorList>
            <person name="Anantharaman K."/>
            <person name="Brown C.T."/>
            <person name="Hug L.A."/>
            <person name="Sharon I."/>
            <person name="Castelle C.J."/>
            <person name="Probst A.J."/>
            <person name="Thomas B.C."/>
            <person name="Singh A."/>
            <person name="Wilkins M.J."/>
            <person name="Karaoz U."/>
            <person name="Brodie E.L."/>
            <person name="Williams K.H."/>
            <person name="Hubbard S.S."/>
            <person name="Banfield J.F."/>
        </authorList>
    </citation>
    <scope>NUCLEOTIDE SEQUENCE [LARGE SCALE GENOMIC DNA]</scope>
</reference>
<dbReference type="EMBL" id="MFKV01000011">
    <property type="protein sequence ID" value="OGG50583.1"/>
    <property type="molecule type" value="Genomic_DNA"/>
</dbReference>
<evidence type="ECO:0000313" key="2">
    <source>
        <dbReference type="EMBL" id="OGG50583.1"/>
    </source>
</evidence>
<name>A0A1F6CMY8_9BACT</name>
<dbReference type="Pfam" id="PF00480">
    <property type="entry name" value="ROK"/>
    <property type="match status" value="2"/>
</dbReference>
<evidence type="ECO:0000313" key="3">
    <source>
        <dbReference type="Proteomes" id="UP000178370"/>
    </source>
</evidence>
<dbReference type="PANTHER" id="PTHR18964:SF149">
    <property type="entry name" value="BIFUNCTIONAL UDP-N-ACETYLGLUCOSAMINE 2-EPIMERASE_N-ACETYLMANNOSAMINE KINASE"/>
    <property type="match status" value="1"/>
</dbReference>
<sequence length="259" mass="26471">MYIVTDIGGTNMRVACYSADALGEIKKVPTPKDPSGGIATFTAVARECAGGEKITAVAGCVAGAVSDEGVISDARNLRAWEGMNIVKELSEALGAPVQMRNDAALAGLGEFSAGAGRGAAALAYITVSTGVGGGLIVGGKIAEAGGIASIKVNGEDLEDLVSGTAVTRKFGIHPKDLESLEERNVLADTLAQGLRVVVEQWSPDTIVLGGSMIVGVNPIPIPRVQESLSKLLPNPPTIKMAELGDNGGLWGAIALLRQK</sequence>
<organism evidence="2 3">
    <name type="scientific">Candidatus Kaiserbacteria bacterium RIFCSPHIGHO2_01_FULL_54_36</name>
    <dbReference type="NCBI Taxonomy" id="1798482"/>
    <lineage>
        <taxon>Bacteria</taxon>
        <taxon>Candidatus Kaiseribacteriota</taxon>
    </lineage>
</organism>
<proteinExistence type="inferred from homology"/>
<gene>
    <name evidence="2" type="ORF">A2763_04440</name>
</gene>
<dbReference type="Proteomes" id="UP000178370">
    <property type="component" value="Unassembled WGS sequence"/>
</dbReference>
<dbReference type="InterPro" id="IPR000600">
    <property type="entry name" value="ROK"/>
</dbReference>
<dbReference type="SUPFAM" id="SSF53067">
    <property type="entry name" value="Actin-like ATPase domain"/>
    <property type="match status" value="1"/>
</dbReference>
<dbReference type="PANTHER" id="PTHR18964">
    <property type="entry name" value="ROK (REPRESSOR, ORF, KINASE) FAMILY"/>
    <property type="match status" value="1"/>
</dbReference>
<dbReference type="InterPro" id="IPR043129">
    <property type="entry name" value="ATPase_NBD"/>
</dbReference>
<evidence type="ECO:0008006" key="4">
    <source>
        <dbReference type="Google" id="ProtNLM"/>
    </source>
</evidence>
<dbReference type="CDD" id="cd23763">
    <property type="entry name" value="ASKHA_ATPase_ROK"/>
    <property type="match status" value="1"/>
</dbReference>
<dbReference type="STRING" id="1798482.A2763_04440"/>
<dbReference type="AlphaFoldDB" id="A0A1F6CMY8"/>
<protein>
    <recommendedName>
        <fullName evidence="4">ROK family protein</fullName>
    </recommendedName>
</protein>
<comment type="caution">
    <text evidence="2">The sequence shown here is derived from an EMBL/GenBank/DDBJ whole genome shotgun (WGS) entry which is preliminary data.</text>
</comment>
<dbReference type="Gene3D" id="3.30.420.40">
    <property type="match status" value="2"/>
</dbReference>